<dbReference type="PANTHER" id="PTHR11475:SF4">
    <property type="entry name" value="CHORION PEROXIDASE"/>
    <property type="match status" value="1"/>
</dbReference>
<reference evidence="9 10" key="1">
    <citation type="submission" date="2019-03" db="EMBL/GenBank/DDBJ databases">
        <title>Genomics of glacier-inhabiting Cryobacterium strains.</title>
        <authorList>
            <person name="Liu Q."/>
            <person name="Xin Y.-H."/>
        </authorList>
    </citation>
    <scope>NUCLEOTIDE SEQUENCE [LARGE SCALE GENOMIC DNA]</scope>
    <source>
        <strain evidence="9 10">Hz16</strain>
    </source>
</reference>
<keyword evidence="9" id="KW-0575">Peroxidase</keyword>
<dbReference type="InterPro" id="IPR018511">
    <property type="entry name" value="Hemolysin-typ_Ca-bd_CS"/>
</dbReference>
<dbReference type="GO" id="GO:0006979">
    <property type="term" value="P:response to oxidative stress"/>
    <property type="evidence" value="ECO:0007669"/>
    <property type="project" value="InterPro"/>
</dbReference>
<dbReference type="GO" id="GO:0004601">
    <property type="term" value="F:peroxidase activity"/>
    <property type="evidence" value="ECO:0007669"/>
    <property type="project" value="UniProtKB-KW"/>
</dbReference>
<dbReference type="GO" id="GO:0005509">
    <property type="term" value="F:calcium ion binding"/>
    <property type="evidence" value="ECO:0007669"/>
    <property type="project" value="InterPro"/>
</dbReference>
<dbReference type="InterPro" id="IPR003961">
    <property type="entry name" value="FN3_dom"/>
</dbReference>
<evidence type="ECO:0000256" key="3">
    <source>
        <dbReference type="ARBA" id="ARBA00022729"/>
    </source>
</evidence>
<dbReference type="Gene3D" id="2.150.10.10">
    <property type="entry name" value="Serralysin-like metalloprotease, C-terminal"/>
    <property type="match status" value="1"/>
</dbReference>
<protein>
    <submittedName>
        <fullName evidence="9">Heme peroxidase</fullName>
    </submittedName>
</protein>
<dbReference type="InterPro" id="IPR032812">
    <property type="entry name" value="SbsA_Ig"/>
</dbReference>
<dbReference type="SUPFAM" id="SSF49265">
    <property type="entry name" value="Fibronectin type III"/>
    <property type="match status" value="2"/>
</dbReference>
<keyword evidence="6" id="KW-0119">Carbohydrate metabolism</keyword>
<evidence type="ECO:0000256" key="7">
    <source>
        <dbReference type="SAM" id="MobiDB-lite"/>
    </source>
</evidence>
<keyword evidence="9" id="KW-0560">Oxidoreductase</keyword>
<dbReference type="PANTHER" id="PTHR11475">
    <property type="entry name" value="OXIDASE/PEROXIDASE"/>
    <property type="match status" value="1"/>
</dbReference>
<organism evidence="9 10">
    <name type="scientific">Cryobacterium gelidum</name>
    <dbReference type="NCBI Taxonomy" id="1259164"/>
    <lineage>
        <taxon>Bacteria</taxon>
        <taxon>Bacillati</taxon>
        <taxon>Actinomycetota</taxon>
        <taxon>Actinomycetes</taxon>
        <taxon>Micrococcales</taxon>
        <taxon>Microbacteriaceae</taxon>
        <taxon>Cryobacterium</taxon>
    </lineage>
</organism>
<keyword evidence="5" id="KW-0378">Hydrolase</keyword>
<comment type="caution">
    <text evidence="9">The sequence shown here is derived from an EMBL/GenBank/DDBJ whole genome shotgun (WGS) entry which is preliminary data.</text>
</comment>
<dbReference type="Proteomes" id="UP000297983">
    <property type="component" value="Unassembled WGS sequence"/>
</dbReference>
<dbReference type="PROSITE" id="PS50853">
    <property type="entry name" value="FN3"/>
    <property type="match status" value="3"/>
</dbReference>
<proteinExistence type="predicted"/>
<name>A0A4R9AVU3_9MICO</name>
<dbReference type="Gene3D" id="2.60.40.10">
    <property type="entry name" value="Immunoglobulins"/>
    <property type="match status" value="3"/>
</dbReference>
<evidence type="ECO:0000256" key="5">
    <source>
        <dbReference type="ARBA" id="ARBA00023295"/>
    </source>
</evidence>
<gene>
    <name evidence="9" type="ORF">E3T50_09185</name>
</gene>
<dbReference type="InterPro" id="IPR036116">
    <property type="entry name" value="FN3_sf"/>
</dbReference>
<dbReference type="InterPro" id="IPR013783">
    <property type="entry name" value="Ig-like_fold"/>
</dbReference>
<dbReference type="PROSITE" id="PS50292">
    <property type="entry name" value="PEROXIDASE_3"/>
    <property type="match status" value="1"/>
</dbReference>
<dbReference type="Pfam" id="PF00353">
    <property type="entry name" value="HemolysinCabind"/>
    <property type="match status" value="3"/>
</dbReference>
<dbReference type="Pfam" id="PF03098">
    <property type="entry name" value="An_peroxidase"/>
    <property type="match status" value="2"/>
</dbReference>
<dbReference type="InterPro" id="IPR037120">
    <property type="entry name" value="Haem_peroxidase_sf_animal"/>
</dbReference>
<keyword evidence="10" id="KW-1185">Reference proteome</keyword>
<feature type="region of interest" description="Disordered" evidence="7">
    <location>
        <begin position="1"/>
        <end position="32"/>
    </location>
</feature>
<keyword evidence="6" id="KW-0624">Polysaccharide degradation</keyword>
<dbReference type="Gene3D" id="1.10.640.10">
    <property type="entry name" value="Haem peroxidase domain superfamily, animal type"/>
    <property type="match status" value="1"/>
</dbReference>
<feature type="domain" description="Fibronectin type-III" evidence="8">
    <location>
        <begin position="1656"/>
        <end position="1752"/>
    </location>
</feature>
<evidence type="ECO:0000313" key="10">
    <source>
        <dbReference type="Proteomes" id="UP000297983"/>
    </source>
</evidence>
<keyword evidence="3" id="KW-0732">Signal</keyword>
<dbReference type="SUPFAM" id="SSF51120">
    <property type="entry name" value="beta-Roll"/>
    <property type="match status" value="1"/>
</dbReference>
<dbReference type="SUPFAM" id="SSF48113">
    <property type="entry name" value="Heme-dependent peroxidases"/>
    <property type="match status" value="1"/>
</dbReference>
<dbReference type="SMART" id="SM00060">
    <property type="entry name" value="FN3"/>
    <property type="match status" value="3"/>
</dbReference>
<dbReference type="CDD" id="cd00063">
    <property type="entry name" value="FN3"/>
    <property type="match status" value="3"/>
</dbReference>
<feature type="domain" description="Fibronectin type-III" evidence="8">
    <location>
        <begin position="1455"/>
        <end position="1548"/>
    </location>
</feature>
<keyword evidence="5" id="KW-0326">Glycosidase</keyword>
<evidence type="ECO:0000256" key="1">
    <source>
        <dbReference type="ARBA" id="ARBA00004613"/>
    </source>
</evidence>
<dbReference type="GO" id="GO:0020037">
    <property type="term" value="F:heme binding"/>
    <property type="evidence" value="ECO:0007669"/>
    <property type="project" value="InterPro"/>
</dbReference>
<dbReference type="InterPro" id="IPR019791">
    <property type="entry name" value="Haem_peroxidase_animal"/>
</dbReference>
<evidence type="ECO:0000256" key="4">
    <source>
        <dbReference type="ARBA" id="ARBA00023180"/>
    </source>
</evidence>
<dbReference type="PROSITE" id="PS00330">
    <property type="entry name" value="HEMOLYSIN_CALCIUM"/>
    <property type="match status" value="1"/>
</dbReference>
<dbReference type="GO" id="GO:0005576">
    <property type="term" value="C:extracellular region"/>
    <property type="evidence" value="ECO:0007669"/>
    <property type="project" value="UniProtKB-SubCell"/>
</dbReference>
<dbReference type="InterPro" id="IPR011049">
    <property type="entry name" value="Serralysin-like_metalloprot_C"/>
</dbReference>
<feature type="domain" description="Fibronectin type-III" evidence="8">
    <location>
        <begin position="1554"/>
        <end position="1652"/>
    </location>
</feature>
<dbReference type="GO" id="GO:0016798">
    <property type="term" value="F:hydrolase activity, acting on glycosyl bonds"/>
    <property type="evidence" value="ECO:0007669"/>
    <property type="project" value="UniProtKB-KW"/>
</dbReference>
<keyword evidence="2" id="KW-0964">Secreted</keyword>
<dbReference type="InterPro" id="IPR010255">
    <property type="entry name" value="Haem_peroxidase_sf"/>
</dbReference>
<dbReference type="InterPro" id="IPR001343">
    <property type="entry name" value="Hemolysn_Ca-bd"/>
</dbReference>
<dbReference type="Pfam" id="PF13205">
    <property type="entry name" value="Big_5"/>
    <property type="match status" value="2"/>
</dbReference>
<dbReference type="Gene3D" id="2.60.40.1220">
    <property type="match status" value="2"/>
</dbReference>
<evidence type="ECO:0000256" key="2">
    <source>
        <dbReference type="ARBA" id="ARBA00022525"/>
    </source>
</evidence>
<dbReference type="GO" id="GO:0000272">
    <property type="term" value="P:polysaccharide catabolic process"/>
    <property type="evidence" value="ECO:0007669"/>
    <property type="project" value="UniProtKB-KW"/>
</dbReference>
<accession>A0A4R9AVU3</accession>
<comment type="subcellular location">
    <subcellularLocation>
        <location evidence="1">Secreted</location>
    </subcellularLocation>
</comment>
<dbReference type="PRINTS" id="PR00313">
    <property type="entry name" value="CABNDNGRPT"/>
</dbReference>
<evidence type="ECO:0000313" key="9">
    <source>
        <dbReference type="EMBL" id="TFD70742.1"/>
    </source>
</evidence>
<keyword evidence="4" id="KW-0325">Glycoprotein</keyword>
<evidence type="ECO:0000259" key="8">
    <source>
        <dbReference type="PROSITE" id="PS50853"/>
    </source>
</evidence>
<dbReference type="Pfam" id="PF00041">
    <property type="entry name" value="fn3"/>
    <property type="match status" value="3"/>
</dbReference>
<dbReference type="EMBL" id="SOHL01000015">
    <property type="protein sequence ID" value="TFD70742.1"/>
    <property type="molecule type" value="Genomic_DNA"/>
</dbReference>
<evidence type="ECO:0000256" key="6">
    <source>
        <dbReference type="ARBA" id="ARBA00023326"/>
    </source>
</evidence>
<dbReference type="CDD" id="cd09821">
    <property type="entry name" value="An_peroxidase_bacterial_2"/>
    <property type="match status" value="1"/>
</dbReference>
<sequence length="1963" mass="200916">MSRFEGKGIVRSNSTASGMRGSPPPRVGGRPPHVFGKPMRLLAAGMAAVLYAGLGLTAALPAQAAVAPVGQGFAVTPSDLAYILKQIKIAETHVTNTTSATGPCGALVGTGPNQIASPLLSLGLRTVDGSCNNLQPGQAQFGAADQVFPRLATPVFSSADVTPSGFGPPNQTSYAQKKGLVFDSEPRTVSNLIVDQTSTNPAAIAAAGNPVRTQGNAGVVACTTDPSPTVPLGIPAGCIPSNQTLFMPNVTTDVGLSPPYNSMFTLFGQFFDHGIDQTVKGGGTVFVPLKADDPLRVSGPDGIAGNGDEVPANQAFMVLTRAQNQPGPDGIVGDNPATPADESADDVQDALNTDSPWVDQSQTYSSHPSHQVFLREYVTEAGRPVATGKLLGGPTGPTAGGMATWATTKAQAANVLGLLLADKDVLNIPMLAADAYGKFIPGPARGMPQYATATGLVEGDTANPVPVPSTVLYFNTPFLTDIAHNAEPKAGLTPDLDGTASADFASQPAGTYDDEMLNAHFIAGDGRVNENIGLTTIHQVFHSEHDRLIETIENTLTNDTSAKGIAALAEWKLAGGAAGWNGERLFQAARFVTEMEYQHLVFEEFARKVQPGINPFEPFAFTQTEINPAVKAEFAHAVYRFGHSMLTETISRRNEDKPGADGLFGTSDDVLGSQNDISLLDGFLNPPAYTDGGPDGQLTSEEAAGSVIMGMSDQVGNELDEFVTDTLRNNLLGLPLDLAAINMTRARSEGVPRLNPFRRELFNKTNDGALKPYTNWIDFGENLKHPESLINFVAAYGQFPTITGATTLDGKRDAARLIVSPDALAGEASPDGAMDFMNSTGTWANSGTHSITGLDGVDLWVGGLAEITTPFGGLLGTTFNYVFENQMTDLQNGDRLYYLARTPGMNLRTQLEGNSFAELMMRNTTAHTLKADPFATADCKFELKNLAGTVEGFAASGNTVANDPQSECDETALLIRMPDGTIKYRARNAVDPAGINGQAVYNGTGNVDRIYGGNDNDTFWGGLGNDVIEGGGGADVALGGDGNDIITDLAGDDVPKGGPGNDAIDAGPGLDIIMGGEGKDFTNGGANANTTFGGAGDDFIVLGESLDAAFGDGGDDWEEGGNQPDLMIGDSSNLFFLDDSQKPGSDFMIGQGGDDDYDMEGGDDIGVGGPGIEKVAGGSGYDWSTGQGDPQAQDSDLALPIAPLDILQVGVRDKYNEVEALSGWKLNDILRGDNVVPSAVGGGGFIGCDVVDQAGVDRIAGFDALIPEFTTTLASVVAQSAQGDCPILTGPNVWGAGNVLLGGGGSDLIEGRGADDIIDGDAYLSLRLSVRTNPSDPATEIGSASLNGSNQSAMSSQYLTDGAGALTGPTLQEAVFAGTVDPGDIVAVREILQGSGGIDSAVFTNAEAGYTVTTVPVGAAVGSPGSTTTVVDNVGTNGTDTLRNIERLVFSDTVAPSVPVIGTATAGDAQATVNWIPAAGGIATSFSVKVLDAAGAQVGAVQTAAAGATSLVVTGLTNGTTYQFQVSATNAEGTSLFSASSNAVTPVAPVVQVVPGAPTIGTSVAGDAQVTVNWLAPGAVTNAPPVTGYVVRTFTGAGTTPTGTTTVADVTSAVIGSLTNGTGYTFDVAAINSVGTGVASDRSVAVTPTAPVVQVVAGAPTIRTSIAGNASVTVNWTPPAPVANAAPITGYRVRTFIGAGATATGTTTVGDVTSAVIGSLTNRTGYTFDVAAINAVGIGAVSARSVAVTPRTEFVVPTVTARTPASGARSVSQTGNLTATFSEPVTGVSGTTFVLRLGTTAVPAVVSYNATTRVATLNPSATLLADRTYTATLSGIRDVAGNLMVASSWSFTTGPAPTITSRTPAAGATGVARNANVRATFSEDITGVSATTVQITRVSTGAVVTSVAAYNATTNVLTINPSVTLSSNVQYRVTVTGGNTSVRDLVGNPLVTSTWTFTTGTLL</sequence>
<dbReference type="InterPro" id="IPR014755">
    <property type="entry name" value="Cu-Rt/internalin_Ig-like"/>
</dbReference>